<feature type="compositionally biased region" description="Polar residues" evidence="1">
    <location>
        <begin position="146"/>
        <end position="155"/>
    </location>
</feature>
<dbReference type="AlphaFoldDB" id="A0A090S422"/>
<reference evidence="2 3" key="1">
    <citation type="submission" date="2014-09" db="EMBL/GenBank/DDBJ databases">
        <title>Vibrio maritimus JCM 19235. (C45) whole genome shotgun sequence.</title>
        <authorList>
            <person name="Sawabe T."/>
            <person name="Meirelles P."/>
            <person name="Nakanishi M."/>
            <person name="Sayaka M."/>
            <person name="Hattori M."/>
            <person name="Ohkuma M."/>
        </authorList>
    </citation>
    <scope>NUCLEOTIDE SEQUENCE [LARGE SCALE GENOMIC DNA]</scope>
    <source>
        <strain evidence="3">JCM19235</strain>
    </source>
</reference>
<reference evidence="2 3" key="2">
    <citation type="submission" date="2014-09" db="EMBL/GenBank/DDBJ databases">
        <authorList>
            <consortium name="NBRP consortium"/>
            <person name="Sawabe T."/>
            <person name="Meirelles P."/>
            <person name="Nakanishi M."/>
            <person name="Sayaka M."/>
            <person name="Hattori M."/>
            <person name="Ohkuma M."/>
        </authorList>
    </citation>
    <scope>NUCLEOTIDE SEQUENCE [LARGE SCALE GENOMIC DNA]</scope>
    <source>
        <strain evidence="3">JCM19235</strain>
    </source>
</reference>
<proteinExistence type="predicted"/>
<keyword evidence="3" id="KW-1185">Reference proteome</keyword>
<evidence type="ECO:0000256" key="1">
    <source>
        <dbReference type="SAM" id="MobiDB-lite"/>
    </source>
</evidence>
<protein>
    <submittedName>
        <fullName evidence="2">Putative hemagglutinin/hemolysin-related protein</fullName>
    </submittedName>
</protein>
<name>A0A090S422_9VIBR</name>
<feature type="compositionally biased region" description="Polar residues" evidence="1">
    <location>
        <begin position="167"/>
        <end position="176"/>
    </location>
</feature>
<dbReference type="EMBL" id="BBMR01000007">
    <property type="protein sequence ID" value="GAL21269.1"/>
    <property type="molecule type" value="Genomic_DNA"/>
</dbReference>
<comment type="caution">
    <text evidence="2">The sequence shown here is derived from an EMBL/GenBank/DDBJ whole genome shotgun (WGS) entry which is preliminary data.</text>
</comment>
<accession>A0A090S422</accession>
<feature type="compositionally biased region" description="Low complexity" evidence="1">
    <location>
        <begin position="11"/>
        <end position="36"/>
    </location>
</feature>
<feature type="region of interest" description="Disordered" evidence="1">
    <location>
        <begin position="1"/>
        <end position="56"/>
    </location>
</feature>
<organism evidence="2 3">
    <name type="scientific">Vibrio maritimus</name>
    <dbReference type="NCBI Taxonomy" id="990268"/>
    <lineage>
        <taxon>Bacteria</taxon>
        <taxon>Pseudomonadati</taxon>
        <taxon>Pseudomonadota</taxon>
        <taxon>Gammaproteobacteria</taxon>
        <taxon>Vibrionales</taxon>
        <taxon>Vibrionaceae</taxon>
        <taxon>Vibrio</taxon>
    </lineage>
</organism>
<gene>
    <name evidence="2" type="ORF">JCM19235_544</name>
</gene>
<feature type="region of interest" description="Disordered" evidence="1">
    <location>
        <begin position="144"/>
        <end position="206"/>
    </location>
</feature>
<evidence type="ECO:0000313" key="2">
    <source>
        <dbReference type="EMBL" id="GAL21269.1"/>
    </source>
</evidence>
<sequence length="206" mass="20946">MNVETAPESIEATPEQATAETETIQESIEASASDDSATQDDEAADVTAAPGDDVSLSIPDEVASAEGVEQVELSGIPDGASVSGALDNGDGTYTVSGDLSQPVTMSLGDSFEGEAEISFQGVDELDTPIDGASATTTIEVDDQYAMQASSQTPADTSGLHDAGGSGDWTSGDNTDTGVDFTDDSGSFGHDDQSSGGSQHDFDDNNF</sequence>
<evidence type="ECO:0000313" key="3">
    <source>
        <dbReference type="Proteomes" id="UP000029228"/>
    </source>
</evidence>
<dbReference type="Proteomes" id="UP000029228">
    <property type="component" value="Unassembled WGS sequence"/>
</dbReference>
<dbReference type="STRING" id="990268.JCM19235_544"/>